<keyword evidence="2" id="KW-1133">Transmembrane helix</keyword>
<dbReference type="GO" id="GO:0016788">
    <property type="term" value="F:hydrolase activity, acting on ester bonds"/>
    <property type="evidence" value="ECO:0007669"/>
    <property type="project" value="UniProtKB-ARBA"/>
</dbReference>
<evidence type="ECO:0000256" key="2">
    <source>
        <dbReference type="SAM" id="Phobius"/>
    </source>
</evidence>
<dbReference type="AlphaFoldDB" id="A0A6I4SIR4"/>
<protein>
    <recommendedName>
        <fullName evidence="5">SGNH hydrolase-type esterase domain-containing protein</fullName>
    </recommendedName>
</protein>
<dbReference type="InterPro" id="IPR036514">
    <property type="entry name" value="SGNH_hydro_sf"/>
</dbReference>
<name>A0A6I4SIR4_9SPHN</name>
<dbReference type="EMBL" id="WTYS01000001">
    <property type="protein sequence ID" value="MXO55589.1"/>
    <property type="molecule type" value="Genomic_DNA"/>
</dbReference>
<proteinExistence type="predicted"/>
<evidence type="ECO:0000313" key="3">
    <source>
        <dbReference type="EMBL" id="MXO55589.1"/>
    </source>
</evidence>
<keyword evidence="2" id="KW-0812">Transmembrane</keyword>
<evidence type="ECO:0008006" key="5">
    <source>
        <dbReference type="Google" id="ProtNLM"/>
    </source>
</evidence>
<keyword evidence="4" id="KW-1185">Reference proteome</keyword>
<dbReference type="SUPFAM" id="SSF52266">
    <property type="entry name" value="SGNH hydrolase"/>
    <property type="match status" value="1"/>
</dbReference>
<dbReference type="RefSeq" id="WP_160596895.1">
    <property type="nucleotide sequence ID" value="NZ_WTYS01000001.1"/>
</dbReference>
<gene>
    <name evidence="3" type="ORF">GRI36_01710</name>
</gene>
<dbReference type="Gene3D" id="3.40.50.1110">
    <property type="entry name" value="SGNH hydrolase"/>
    <property type="match status" value="1"/>
</dbReference>
<feature type="region of interest" description="Disordered" evidence="1">
    <location>
        <begin position="274"/>
        <end position="293"/>
    </location>
</feature>
<dbReference type="Proteomes" id="UP000468943">
    <property type="component" value="Unassembled WGS sequence"/>
</dbReference>
<dbReference type="OrthoDB" id="8480707at2"/>
<organism evidence="3 4">
    <name type="scientific">Pontixanthobacter gangjinensis</name>
    <dbReference type="NCBI Taxonomy" id="1028742"/>
    <lineage>
        <taxon>Bacteria</taxon>
        <taxon>Pseudomonadati</taxon>
        <taxon>Pseudomonadota</taxon>
        <taxon>Alphaproteobacteria</taxon>
        <taxon>Sphingomonadales</taxon>
        <taxon>Erythrobacteraceae</taxon>
        <taxon>Pontixanthobacter</taxon>
    </lineage>
</organism>
<evidence type="ECO:0000313" key="4">
    <source>
        <dbReference type="Proteomes" id="UP000468943"/>
    </source>
</evidence>
<reference evidence="3 4" key="1">
    <citation type="submission" date="2019-12" db="EMBL/GenBank/DDBJ databases">
        <title>Genomic-based taxomic classification of the family Erythrobacteraceae.</title>
        <authorList>
            <person name="Xu L."/>
        </authorList>
    </citation>
    <scope>NUCLEOTIDE SEQUENCE [LARGE SCALE GENOMIC DNA]</scope>
    <source>
        <strain evidence="3 4">JCM 17802</strain>
    </source>
</reference>
<sequence>MSVAQKFFGGYRTTAIVVLNTLVFLVALNLALWAVFAVADHRPSMIDTSSRLSPDGYFHENGTAVDNGKRMPTNLTIFDYKAYEGVMAEREIGEMLDEYYDHYQDGLKYQPYTQYAPRVFEGKYLNVERAPNGLTVRRTINPPAEERTGKTIRIFTFGGSTTFGSGLPDQYNWPTRLSEILNARAKAAGSDVHVEITNYGRVGFYPTQELHLFMEVLRSGERPDIAIFLDGLNLGEDDDTTGLTNFFAKAVNEAQQPSGARWEWLPMARAAKGVQNRLKPQNSEKSPPPSKDERLEHMHERFVQFRTNVEAVSALYGVKPIFFLQPDAHYNYPVHLYGRGEMVVNPPRRAFKERLYARLREDDGFIDLTGLFEDYGDRKAVVDSAHFSPNFANFLAQNIAERLDLAGIGDRDRSNVVATGIPKRH</sequence>
<accession>A0A6I4SIR4</accession>
<evidence type="ECO:0000256" key="1">
    <source>
        <dbReference type="SAM" id="MobiDB-lite"/>
    </source>
</evidence>
<feature type="transmembrane region" description="Helical" evidence="2">
    <location>
        <begin position="15"/>
        <end position="39"/>
    </location>
</feature>
<comment type="caution">
    <text evidence="3">The sequence shown here is derived from an EMBL/GenBank/DDBJ whole genome shotgun (WGS) entry which is preliminary data.</text>
</comment>
<keyword evidence="2" id="KW-0472">Membrane</keyword>